<gene>
    <name evidence="1" type="ORF">GCM10010178_57890</name>
</gene>
<dbReference type="EMBL" id="BMRE01000030">
    <property type="protein sequence ID" value="GGU57953.1"/>
    <property type="molecule type" value="Genomic_DNA"/>
</dbReference>
<name>A0ABQ2UXC9_9PSEU</name>
<accession>A0ABQ2UXC9</accession>
<reference evidence="2" key="1">
    <citation type="journal article" date="2019" name="Int. J. Syst. Evol. Microbiol.">
        <title>The Global Catalogue of Microorganisms (GCM) 10K type strain sequencing project: providing services to taxonomists for standard genome sequencing and annotation.</title>
        <authorList>
            <consortium name="The Broad Institute Genomics Platform"/>
            <consortium name="The Broad Institute Genome Sequencing Center for Infectious Disease"/>
            <person name="Wu L."/>
            <person name="Ma J."/>
        </authorList>
    </citation>
    <scope>NUCLEOTIDE SEQUENCE [LARGE SCALE GENOMIC DNA]</scope>
    <source>
        <strain evidence="2">JCM 3296</strain>
    </source>
</reference>
<evidence type="ECO:0000313" key="2">
    <source>
        <dbReference type="Proteomes" id="UP000649573"/>
    </source>
</evidence>
<comment type="caution">
    <text evidence="1">The sequence shown here is derived from an EMBL/GenBank/DDBJ whole genome shotgun (WGS) entry which is preliminary data.</text>
</comment>
<evidence type="ECO:0000313" key="1">
    <source>
        <dbReference type="EMBL" id="GGU57953.1"/>
    </source>
</evidence>
<sequence>MACQIILAEIDHDRVDGIGQRHAQRPVQPHRERAAVSLDDALKITGGMGPEIEHAESTGSFSRDHEGRVRGAERTQAQHPFSIRQHVHCARFLTVQGWGERNSVRYLLASTLVGSPYAQTTGAVERGDETFSCA</sequence>
<dbReference type="Proteomes" id="UP000649573">
    <property type="component" value="Unassembled WGS sequence"/>
</dbReference>
<keyword evidence="2" id="KW-1185">Reference proteome</keyword>
<protein>
    <submittedName>
        <fullName evidence="1">Uncharacterized protein</fullName>
    </submittedName>
</protein>
<organism evidence="1 2">
    <name type="scientific">Lentzea flava</name>
    <dbReference type="NCBI Taxonomy" id="103732"/>
    <lineage>
        <taxon>Bacteria</taxon>
        <taxon>Bacillati</taxon>
        <taxon>Actinomycetota</taxon>
        <taxon>Actinomycetes</taxon>
        <taxon>Pseudonocardiales</taxon>
        <taxon>Pseudonocardiaceae</taxon>
        <taxon>Lentzea</taxon>
    </lineage>
</organism>
<proteinExistence type="predicted"/>